<sequence length="197" mass="21795">MAKDKYFWLLILIVCGYLFPFLGATDFNTKGASREAIVALSMLNQNNWILPINNGVDIAYKPPFYHWCVALISTLTGGVTEYASRIPSAIALAIMALAGYVFFARRASAEVAFIMALVTLTNFEVHRSGTGCRVDMMLSAFMVVASYQLYQWSEKRLQGIPYMAILCLSGAVLTKGPVGMVLPCLVTVVFLWIRSEI</sequence>
<proteinExistence type="predicted"/>
<feature type="transmembrane region" description="Helical" evidence="8">
    <location>
        <begin position="162"/>
        <end position="193"/>
    </location>
</feature>
<feature type="non-terminal residue" evidence="10">
    <location>
        <position position="197"/>
    </location>
</feature>
<dbReference type="Proteomes" id="UP000823862">
    <property type="component" value="Unassembled WGS sequence"/>
</dbReference>
<keyword evidence="6 8" id="KW-1133">Transmembrane helix</keyword>
<dbReference type="GO" id="GO:0005886">
    <property type="term" value="C:plasma membrane"/>
    <property type="evidence" value="ECO:0007669"/>
    <property type="project" value="UniProtKB-SubCell"/>
</dbReference>
<comment type="caution">
    <text evidence="10">The sequence shown here is derived from an EMBL/GenBank/DDBJ whole genome shotgun (WGS) entry which is preliminary data.</text>
</comment>
<evidence type="ECO:0000256" key="6">
    <source>
        <dbReference type="ARBA" id="ARBA00022989"/>
    </source>
</evidence>
<evidence type="ECO:0000259" key="9">
    <source>
        <dbReference type="Pfam" id="PF13231"/>
    </source>
</evidence>
<keyword evidence="7 8" id="KW-0472">Membrane</keyword>
<gene>
    <name evidence="10" type="ORF">H9950_00325</name>
</gene>
<evidence type="ECO:0000313" key="11">
    <source>
        <dbReference type="Proteomes" id="UP000823862"/>
    </source>
</evidence>
<evidence type="ECO:0000256" key="4">
    <source>
        <dbReference type="ARBA" id="ARBA00022679"/>
    </source>
</evidence>
<feature type="transmembrane region" description="Helical" evidence="8">
    <location>
        <begin position="86"/>
        <end position="103"/>
    </location>
</feature>
<protein>
    <submittedName>
        <fullName evidence="10">Glycosyltransferase family 39 protein</fullName>
        <ecNumber evidence="10">2.4.-.-</ecNumber>
    </submittedName>
</protein>
<keyword evidence="2" id="KW-1003">Cell membrane</keyword>
<evidence type="ECO:0000256" key="7">
    <source>
        <dbReference type="ARBA" id="ARBA00023136"/>
    </source>
</evidence>
<dbReference type="InterPro" id="IPR050297">
    <property type="entry name" value="LipidA_mod_glycosyltrf_83"/>
</dbReference>
<evidence type="ECO:0000256" key="8">
    <source>
        <dbReference type="SAM" id="Phobius"/>
    </source>
</evidence>
<dbReference type="PANTHER" id="PTHR33908:SF3">
    <property type="entry name" value="UNDECAPRENYL PHOSPHATE-ALPHA-4-AMINO-4-DEOXY-L-ARABINOSE ARABINOSYL TRANSFERASE"/>
    <property type="match status" value="1"/>
</dbReference>
<feature type="domain" description="Glycosyltransferase RgtA/B/C/D-like" evidence="9">
    <location>
        <begin position="61"/>
        <end position="191"/>
    </location>
</feature>
<evidence type="ECO:0000256" key="1">
    <source>
        <dbReference type="ARBA" id="ARBA00004651"/>
    </source>
</evidence>
<dbReference type="PANTHER" id="PTHR33908">
    <property type="entry name" value="MANNOSYLTRANSFERASE YKCB-RELATED"/>
    <property type="match status" value="1"/>
</dbReference>
<dbReference type="AlphaFoldDB" id="A0A9D2HV05"/>
<keyword evidence="3 10" id="KW-0328">Glycosyltransferase</keyword>
<feature type="transmembrane region" description="Helical" evidence="8">
    <location>
        <begin position="6"/>
        <end position="24"/>
    </location>
</feature>
<dbReference type="Pfam" id="PF13231">
    <property type="entry name" value="PMT_2"/>
    <property type="match status" value="1"/>
</dbReference>
<evidence type="ECO:0000313" key="10">
    <source>
        <dbReference type="EMBL" id="HJA84643.1"/>
    </source>
</evidence>
<reference evidence="10" key="1">
    <citation type="journal article" date="2021" name="PeerJ">
        <title>Extensive microbial diversity within the chicken gut microbiome revealed by metagenomics and culture.</title>
        <authorList>
            <person name="Gilroy R."/>
            <person name="Ravi A."/>
            <person name="Getino M."/>
            <person name="Pursley I."/>
            <person name="Horton D.L."/>
            <person name="Alikhan N.F."/>
            <person name="Baker D."/>
            <person name="Gharbi K."/>
            <person name="Hall N."/>
            <person name="Watson M."/>
            <person name="Adriaenssens E.M."/>
            <person name="Foster-Nyarko E."/>
            <person name="Jarju S."/>
            <person name="Secka A."/>
            <person name="Antonio M."/>
            <person name="Oren A."/>
            <person name="Chaudhuri R.R."/>
            <person name="La Ragione R."/>
            <person name="Hildebrand F."/>
            <person name="Pallen M.J."/>
        </authorList>
    </citation>
    <scope>NUCLEOTIDE SEQUENCE</scope>
    <source>
        <strain evidence="10">ChiHjej12B11-9795</strain>
    </source>
</reference>
<organism evidence="10 11">
    <name type="scientific">Candidatus Bacteroides avicola</name>
    <dbReference type="NCBI Taxonomy" id="2838468"/>
    <lineage>
        <taxon>Bacteria</taxon>
        <taxon>Pseudomonadati</taxon>
        <taxon>Bacteroidota</taxon>
        <taxon>Bacteroidia</taxon>
        <taxon>Bacteroidales</taxon>
        <taxon>Bacteroidaceae</taxon>
        <taxon>Bacteroides</taxon>
    </lineage>
</organism>
<dbReference type="GO" id="GO:0010041">
    <property type="term" value="P:response to iron(III) ion"/>
    <property type="evidence" value="ECO:0007669"/>
    <property type="project" value="TreeGrafter"/>
</dbReference>
<dbReference type="EMBL" id="DWZI01000001">
    <property type="protein sequence ID" value="HJA84643.1"/>
    <property type="molecule type" value="Genomic_DNA"/>
</dbReference>
<accession>A0A9D2HV05</accession>
<reference evidence="10" key="2">
    <citation type="submission" date="2021-04" db="EMBL/GenBank/DDBJ databases">
        <authorList>
            <person name="Gilroy R."/>
        </authorList>
    </citation>
    <scope>NUCLEOTIDE SEQUENCE</scope>
    <source>
        <strain evidence="10">ChiHjej12B11-9795</strain>
    </source>
</reference>
<evidence type="ECO:0000256" key="5">
    <source>
        <dbReference type="ARBA" id="ARBA00022692"/>
    </source>
</evidence>
<dbReference type="EC" id="2.4.-.-" evidence="10"/>
<dbReference type="GO" id="GO:0009103">
    <property type="term" value="P:lipopolysaccharide biosynthetic process"/>
    <property type="evidence" value="ECO:0007669"/>
    <property type="project" value="UniProtKB-ARBA"/>
</dbReference>
<dbReference type="GO" id="GO:0016763">
    <property type="term" value="F:pentosyltransferase activity"/>
    <property type="evidence" value="ECO:0007669"/>
    <property type="project" value="TreeGrafter"/>
</dbReference>
<keyword evidence="5 8" id="KW-0812">Transmembrane</keyword>
<evidence type="ECO:0000256" key="3">
    <source>
        <dbReference type="ARBA" id="ARBA00022676"/>
    </source>
</evidence>
<keyword evidence="4 10" id="KW-0808">Transferase</keyword>
<comment type="subcellular location">
    <subcellularLocation>
        <location evidence="1">Cell membrane</location>
        <topology evidence="1">Multi-pass membrane protein</topology>
    </subcellularLocation>
</comment>
<evidence type="ECO:0000256" key="2">
    <source>
        <dbReference type="ARBA" id="ARBA00022475"/>
    </source>
</evidence>
<dbReference type="InterPro" id="IPR038731">
    <property type="entry name" value="RgtA/B/C-like"/>
</dbReference>
<name>A0A9D2HV05_9BACE</name>